<feature type="domain" description="3'-5' exonuclease" evidence="2">
    <location>
        <begin position="147"/>
        <end position="347"/>
    </location>
</feature>
<dbReference type="InterPro" id="IPR002562">
    <property type="entry name" value="3'-5'_exonuclease_dom"/>
</dbReference>
<evidence type="ECO:0000259" key="2">
    <source>
        <dbReference type="SMART" id="SM00474"/>
    </source>
</evidence>
<dbReference type="GO" id="GO:0003676">
    <property type="term" value="F:nucleic acid binding"/>
    <property type="evidence" value="ECO:0007669"/>
    <property type="project" value="InterPro"/>
</dbReference>
<accession>A0A7S1ZL42</accession>
<dbReference type="InterPro" id="IPR012337">
    <property type="entry name" value="RNaseH-like_sf"/>
</dbReference>
<protein>
    <recommendedName>
        <fullName evidence="2">3'-5' exonuclease domain-containing protein</fullName>
    </recommendedName>
</protein>
<dbReference type="SMART" id="SM00474">
    <property type="entry name" value="35EXOc"/>
    <property type="match status" value="1"/>
</dbReference>
<name>A0A7S1ZL42_9STRA</name>
<proteinExistence type="predicted"/>
<dbReference type="PANTHER" id="PTHR47765:SF2">
    <property type="entry name" value="EXONUCLEASE MUT-7 HOMOLOG"/>
    <property type="match status" value="1"/>
</dbReference>
<evidence type="ECO:0000313" key="3">
    <source>
        <dbReference type="EMBL" id="CAD9341767.1"/>
    </source>
</evidence>
<dbReference type="InterPro" id="IPR052408">
    <property type="entry name" value="Exonuclease_MUT-7-like"/>
</dbReference>
<dbReference type="AlphaFoldDB" id="A0A7S1ZL42"/>
<evidence type="ECO:0000256" key="1">
    <source>
        <dbReference type="SAM" id="MobiDB-lite"/>
    </source>
</evidence>
<dbReference type="GO" id="GO:0008408">
    <property type="term" value="F:3'-5' exonuclease activity"/>
    <property type="evidence" value="ECO:0007669"/>
    <property type="project" value="InterPro"/>
</dbReference>
<sequence length="649" mass="73186">MGDDLIPQVEEYKKSLCDEKFEKIPNNFSPRSLRPTVRWWKRDDVSLEAANNDSTSAQLTFTQPRRSTKKQQSKDDVHQRKQQHQVSSQPNENKPKKQIDLESLDILTIDQVLEPLISSTYATEKLSKSQNLVNSTESIALLEAEIDFMIKQAMAFTNNHTKTADEIVVDSVLGLDCEWLPDAECGKGNPVATLQLSTRRNSFLIDLQHLCQASRTLNGSVGTDTDKELSRVLQKLFSSKTLSLVGFGIMNDLGKMAASFPHLPCFSYYSSVIDLQSISSIAIPKVDRNRFSSLRGMVGSLLRKRLDKIQQRSDWTRRPLSMEQLDYATLDAAVLPVLLRRLMETSITIERYNGNFFTTHSNLKLTVRFTPLEEKNILTTESELVEALVYHVPMGKVTNMLMQKMARQSWPASHATPPDLPKLVPAKSGPTKKERAHLRKVGPYGTDPKPKPIQLKDLQGNLDNLPLPGTLLGYTKDSCVHRVVGHEFMNTLPEGTYIGFNRRSGVIETTNAWMIFCNFGGSKQNPGKRSSSGFLRDGKDFIFNVNPTNYHGKSSERTLLEFVSSNHVAKNQDDKKILFFARDGTREKYTYFGLCECIKCFPQDSGSVDLLLNLMDYNHLVGDCSFSSDFKELVQNQQAISEVLINARV</sequence>
<feature type="region of interest" description="Disordered" evidence="1">
    <location>
        <begin position="51"/>
        <end position="97"/>
    </location>
</feature>
<dbReference type="Pfam" id="PF01612">
    <property type="entry name" value="DNA_pol_A_exo1"/>
    <property type="match status" value="1"/>
</dbReference>
<dbReference type="PANTHER" id="PTHR47765">
    <property type="entry name" value="3'-5' EXONUCLEASE DOMAIN-CONTAINING PROTEIN"/>
    <property type="match status" value="1"/>
</dbReference>
<dbReference type="InterPro" id="IPR036397">
    <property type="entry name" value="RNaseH_sf"/>
</dbReference>
<dbReference type="GO" id="GO:0006139">
    <property type="term" value="P:nucleobase-containing compound metabolic process"/>
    <property type="evidence" value="ECO:0007669"/>
    <property type="project" value="InterPro"/>
</dbReference>
<organism evidence="3">
    <name type="scientific">Ditylum brightwellii</name>
    <dbReference type="NCBI Taxonomy" id="49249"/>
    <lineage>
        <taxon>Eukaryota</taxon>
        <taxon>Sar</taxon>
        <taxon>Stramenopiles</taxon>
        <taxon>Ochrophyta</taxon>
        <taxon>Bacillariophyta</taxon>
        <taxon>Mediophyceae</taxon>
        <taxon>Lithodesmiophycidae</taxon>
        <taxon>Lithodesmiales</taxon>
        <taxon>Lithodesmiaceae</taxon>
        <taxon>Ditylum</taxon>
    </lineage>
</organism>
<reference evidence="3" key="1">
    <citation type="submission" date="2021-01" db="EMBL/GenBank/DDBJ databases">
        <authorList>
            <person name="Corre E."/>
            <person name="Pelletier E."/>
            <person name="Niang G."/>
            <person name="Scheremetjew M."/>
            <person name="Finn R."/>
            <person name="Kale V."/>
            <person name="Holt S."/>
            <person name="Cochrane G."/>
            <person name="Meng A."/>
            <person name="Brown T."/>
            <person name="Cohen L."/>
        </authorList>
    </citation>
    <scope>NUCLEOTIDE SEQUENCE</scope>
    <source>
        <strain evidence="3">Pop2</strain>
    </source>
</reference>
<feature type="region of interest" description="Disordered" evidence="1">
    <location>
        <begin position="411"/>
        <end position="451"/>
    </location>
</feature>
<feature type="compositionally biased region" description="Polar residues" evidence="1">
    <location>
        <begin position="51"/>
        <end position="65"/>
    </location>
</feature>
<gene>
    <name evidence="3" type="ORF">DBRI1063_LOCUS16953</name>
</gene>
<dbReference type="EMBL" id="HBGN01026360">
    <property type="protein sequence ID" value="CAD9341767.1"/>
    <property type="molecule type" value="Transcribed_RNA"/>
</dbReference>
<dbReference type="Gene3D" id="3.30.420.10">
    <property type="entry name" value="Ribonuclease H-like superfamily/Ribonuclease H"/>
    <property type="match status" value="1"/>
</dbReference>
<dbReference type="SUPFAM" id="SSF53098">
    <property type="entry name" value="Ribonuclease H-like"/>
    <property type="match status" value="1"/>
</dbReference>